<dbReference type="InterPro" id="IPR014017">
    <property type="entry name" value="DNA_helicase_UvrD-like_C"/>
</dbReference>
<protein>
    <recommendedName>
        <fullName evidence="14">DNA 3'-5' helicase</fullName>
        <ecNumber evidence="14">5.6.2.4</ecNumber>
    </recommendedName>
</protein>
<dbReference type="Proteomes" id="UP000001497">
    <property type="component" value="Chromosome"/>
</dbReference>
<keyword evidence="7" id="KW-0269">Exonuclease</keyword>
<keyword evidence="23" id="KW-1185">Reference proteome</keyword>
<dbReference type="OrthoDB" id="9810135at2"/>
<dbReference type="InterPro" id="IPR014016">
    <property type="entry name" value="UvrD-like_ATP-bd"/>
</dbReference>
<dbReference type="GO" id="GO:0043138">
    <property type="term" value="F:3'-5' DNA helicase activity"/>
    <property type="evidence" value="ECO:0007669"/>
    <property type="project" value="UniProtKB-EC"/>
</dbReference>
<dbReference type="PROSITE" id="PS51217">
    <property type="entry name" value="UVRD_HELICASE_CTER"/>
    <property type="match status" value="1"/>
</dbReference>
<gene>
    <name evidence="21" type="primary">recB</name>
    <name evidence="20" type="ordered locus">Fisuc_1182</name>
    <name evidence="21" type="ordered locus">FSU_1644</name>
</gene>
<evidence type="ECO:0000256" key="10">
    <source>
        <dbReference type="ARBA" id="ARBA00023125"/>
    </source>
</evidence>
<evidence type="ECO:0000256" key="9">
    <source>
        <dbReference type="ARBA" id="ARBA00022842"/>
    </source>
</evidence>
<dbReference type="STRING" id="59374.FSU_1644"/>
<comment type="catalytic activity">
    <reaction evidence="13">
        <text>Couples ATP hydrolysis with the unwinding of duplex DNA by translocating in the 3'-5' direction.</text>
        <dbReference type="EC" id="5.6.2.4"/>
    </reaction>
</comment>
<evidence type="ECO:0000256" key="14">
    <source>
        <dbReference type="ARBA" id="ARBA00034808"/>
    </source>
</evidence>
<dbReference type="EMBL" id="CP002158">
    <property type="protein sequence ID" value="ADL25288.1"/>
    <property type="molecule type" value="Genomic_DNA"/>
</dbReference>
<evidence type="ECO:0000256" key="7">
    <source>
        <dbReference type="ARBA" id="ARBA00022839"/>
    </source>
</evidence>
<dbReference type="InterPro" id="IPR011335">
    <property type="entry name" value="Restrct_endonuc-II-like"/>
</dbReference>
<evidence type="ECO:0000256" key="13">
    <source>
        <dbReference type="ARBA" id="ARBA00034617"/>
    </source>
</evidence>
<keyword evidence="9" id="KW-0460">Magnesium</keyword>
<proteinExistence type="inferred from homology"/>
<dbReference type="PROSITE" id="PS51198">
    <property type="entry name" value="UVRD_HELICASE_ATP_BIND"/>
    <property type="match status" value="1"/>
</dbReference>
<dbReference type="InterPro" id="IPR000212">
    <property type="entry name" value="DNA_helicase_UvrD/REP"/>
</dbReference>
<dbReference type="Pfam" id="PF13361">
    <property type="entry name" value="UvrD_C"/>
    <property type="match status" value="1"/>
</dbReference>
<feature type="compositionally biased region" description="Basic and acidic residues" evidence="17">
    <location>
        <begin position="948"/>
        <end position="961"/>
    </location>
</feature>
<feature type="binding site" evidence="16">
    <location>
        <begin position="19"/>
        <end position="26"/>
    </location>
    <ligand>
        <name>ATP</name>
        <dbReference type="ChEBI" id="CHEBI:30616"/>
    </ligand>
</feature>
<keyword evidence="11" id="KW-0234">DNA repair</keyword>
<dbReference type="GO" id="GO:0005524">
    <property type="term" value="F:ATP binding"/>
    <property type="evidence" value="ECO:0007669"/>
    <property type="project" value="UniProtKB-UniRule"/>
</dbReference>
<keyword evidence="5 16" id="KW-0378">Hydrolase</keyword>
<dbReference type="Gene3D" id="1.10.486.10">
    <property type="entry name" value="PCRA, domain 4"/>
    <property type="match status" value="1"/>
</dbReference>
<dbReference type="GO" id="GO:0003677">
    <property type="term" value="F:DNA binding"/>
    <property type="evidence" value="ECO:0007669"/>
    <property type="project" value="UniProtKB-KW"/>
</dbReference>
<dbReference type="PANTHER" id="PTHR11070:SF23">
    <property type="entry name" value="RECBCD ENZYME SUBUNIT RECB"/>
    <property type="match status" value="1"/>
</dbReference>
<reference evidence="21" key="3">
    <citation type="submission" date="2010-08" db="EMBL/GenBank/DDBJ databases">
        <authorList>
            <person name="Durkin A.S."/>
            <person name="Nelson K.E."/>
            <person name="Morrison M."/>
            <person name="Forsberg C.W."/>
            <person name="Wilson D.B."/>
            <person name="Russell J.B."/>
            <person name="Cann I.K.O."/>
            <person name="Mackie R.I."/>
            <person name="White B.A."/>
        </authorList>
    </citation>
    <scope>NUCLEOTIDE SEQUENCE</scope>
    <source>
        <strain evidence="21">S85</strain>
    </source>
</reference>
<dbReference type="Proteomes" id="UP000000517">
    <property type="component" value="Chromosome"/>
</dbReference>
<reference evidence="20 23" key="1">
    <citation type="submission" date="2009-10" db="EMBL/GenBank/DDBJ databases">
        <title>Complete sequence of Fibrobacter succinogenes subsp. succinogenes S85.</title>
        <authorList>
            <consortium name="US DOE Joint Genome Institute"/>
            <person name="Lucas S."/>
            <person name="Copeland A."/>
            <person name="Lapidus A."/>
            <person name="Glavina del Rio T."/>
            <person name="Tice H."/>
            <person name="Bruce D."/>
            <person name="Goodwin L."/>
            <person name="Pitluck S."/>
            <person name="Chertkov O."/>
            <person name="Detter J.C."/>
            <person name="Han C."/>
            <person name="Tapia R."/>
            <person name="Larimer F."/>
            <person name="Land M."/>
            <person name="Hauser L."/>
            <person name="Kyrpides N."/>
            <person name="Mikhailova N."/>
            <person name="Weimer P.J."/>
            <person name="Stevenson D.M."/>
            <person name="Boyum J."/>
            <person name="Brumm P.I."/>
            <person name="Mead D."/>
        </authorList>
    </citation>
    <scope>NUCLEOTIDE SEQUENCE [LARGE SCALE GENOMIC DNA]</scope>
    <source>
        <strain evidence="23">ATCC 19169 / S85</strain>
        <strain evidence="20">S85</strain>
    </source>
</reference>
<evidence type="ECO:0000259" key="18">
    <source>
        <dbReference type="PROSITE" id="PS51198"/>
    </source>
</evidence>
<dbReference type="Gene3D" id="3.90.320.10">
    <property type="match status" value="1"/>
</dbReference>
<feature type="domain" description="UvrD-like helicase C-terminal" evidence="19">
    <location>
        <begin position="473"/>
        <end position="756"/>
    </location>
</feature>
<evidence type="ECO:0000256" key="15">
    <source>
        <dbReference type="ARBA" id="ARBA00048988"/>
    </source>
</evidence>
<dbReference type="eggNOG" id="COG1074">
    <property type="taxonomic scope" value="Bacteria"/>
</dbReference>
<dbReference type="GO" id="GO:0046872">
    <property type="term" value="F:metal ion binding"/>
    <property type="evidence" value="ECO:0007669"/>
    <property type="project" value="UniProtKB-KW"/>
</dbReference>
<evidence type="ECO:0000256" key="16">
    <source>
        <dbReference type="PROSITE-ProRule" id="PRU00560"/>
    </source>
</evidence>
<evidence type="ECO:0000256" key="5">
    <source>
        <dbReference type="ARBA" id="ARBA00022801"/>
    </source>
</evidence>
<evidence type="ECO:0000313" key="23">
    <source>
        <dbReference type="Proteomes" id="UP000001497"/>
    </source>
</evidence>
<keyword evidence="8 16" id="KW-0067">ATP-binding</keyword>
<keyword evidence="4" id="KW-0227">DNA damage</keyword>
<evidence type="ECO:0000256" key="12">
    <source>
        <dbReference type="ARBA" id="ARBA00023235"/>
    </source>
</evidence>
<evidence type="ECO:0000256" key="4">
    <source>
        <dbReference type="ARBA" id="ARBA00022763"/>
    </source>
</evidence>
<dbReference type="AlphaFoldDB" id="C9RQA8"/>
<feature type="domain" description="UvrD-like helicase ATP-binding" evidence="18">
    <location>
        <begin position="1"/>
        <end position="451"/>
    </location>
</feature>
<feature type="region of interest" description="Disordered" evidence="17">
    <location>
        <begin position="934"/>
        <end position="964"/>
    </location>
</feature>
<dbReference type="HAMAP" id="MF_01485">
    <property type="entry name" value="RecB"/>
    <property type="match status" value="1"/>
</dbReference>
<dbReference type="RefSeq" id="WP_014545905.1">
    <property type="nucleotide sequence ID" value="NC_013410.1"/>
</dbReference>
<dbReference type="Gene3D" id="3.40.50.300">
    <property type="entry name" value="P-loop containing nucleotide triphosphate hydrolases"/>
    <property type="match status" value="2"/>
</dbReference>
<comment type="catalytic activity">
    <reaction evidence="15">
        <text>ATP + H2O = ADP + phosphate + H(+)</text>
        <dbReference type="Rhea" id="RHEA:13065"/>
        <dbReference type="ChEBI" id="CHEBI:15377"/>
        <dbReference type="ChEBI" id="CHEBI:15378"/>
        <dbReference type="ChEBI" id="CHEBI:30616"/>
        <dbReference type="ChEBI" id="CHEBI:43474"/>
        <dbReference type="ChEBI" id="CHEBI:456216"/>
        <dbReference type="EC" id="5.6.2.4"/>
    </reaction>
</comment>
<dbReference type="SUPFAM" id="SSF52540">
    <property type="entry name" value="P-loop containing nucleoside triphosphate hydrolases"/>
    <property type="match status" value="1"/>
</dbReference>
<keyword evidence="12" id="KW-0413">Isomerase</keyword>
<dbReference type="GO" id="GO:0008854">
    <property type="term" value="F:exodeoxyribonuclease V activity"/>
    <property type="evidence" value="ECO:0007669"/>
    <property type="project" value="InterPro"/>
</dbReference>
<dbReference type="Gene3D" id="1.10.3170.10">
    <property type="entry name" value="Recbcd, chain B, domain 2"/>
    <property type="match status" value="1"/>
</dbReference>
<keyword evidence="3 16" id="KW-0547">Nucleotide-binding</keyword>
<evidence type="ECO:0000259" key="19">
    <source>
        <dbReference type="PROSITE" id="PS51217"/>
    </source>
</evidence>
<evidence type="ECO:0000256" key="1">
    <source>
        <dbReference type="ARBA" id="ARBA00022722"/>
    </source>
</evidence>
<accession>C9RQA8</accession>
<evidence type="ECO:0000313" key="20">
    <source>
        <dbReference type="EMBL" id="ACX74785.1"/>
    </source>
</evidence>
<dbReference type="GO" id="GO:0005829">
    <property type="term" value="C:cytosol"/>
    <property type="evidence" value="ECO:0007669"/>
    <property type="project" value="TreeGrafter"/>
</dbReference>
<sequence>MENFSLNKFDPSQSLFIEASAGTGKTYTIQLMVSKLIKLGTPLKKILIVTYTEKAAGELKDRIRKKIDEVLINRKIDKSDDSEEPLSDAKIALFTKAYQDVDNAAIFTIHSFCQKALKEFAYDAGRPFNMSMIDDKEVNDLIEKFIRDNWSEDEEFKALLVNAEKTSSLINKLKDLFTKAINVYKGKNDNGEEIIKLESPSIEWGEDCISKEEAEALLEKDIVDFESLKKFKKFYSNVQILEKDENKDKIYYSEEISSGEKAISDLLNTIHTWDSSTKNPFTPTKIGKNITDVPNDEFGNALKYVHERISKLSKIKEALQEELDSYPLKKFLFDHIPELFDEWQKYKTDMKAQSFNDMILSVHQAVLDKSKGESPLKTRLRAQYTYAIIDEFQDTNQLQWDIFSAVFDKIFVVGDPKQSIYSFQGADVNVYQKAIQKINNGMSLKTNFRSTKGIIDGCNDLFNDSFFKPYEGSPKLVDFESSLSPDKEGQVKALPQINGKEVAPIWISQQNIDEIDFAQATVQKIVEWCSFVGDKTVLQVFDKKDCTKLRNVSFKDFAVLARTRSEMDEIEDAMRAAGVPFSRYKDSNLFSSRECTEWIALFKAIDAPDFSAWNRRLLSEALITDFFRISYQEIEYVESEAFDDPENPVRKKINSWHELVQKRRYAEMLERIYSDTQIEERLTEISKLQNLAKLRQIGNYAVEYLYNHNCSIEDLVRHLEALASYNAGTDDEDGNLIEKSTDYDAVQIMTIHASKGLEFPIVISVAGFKQKIKTDSGPFLYHDKDEIRLGFGSIAKKRRAQEELEEWKRLFYVDFTRASSILILPRYEKWYGKDNVKEEFKFLESSINELIKADEKRDSDKKLTTVLPKLEKWEPKKLSDDVKTKILKPLNEKSGAGAVLTSEEIAQNIAQQKINMASLQKKLAGASIMQHSYSTLSGKADSQIESDDGNRPDRDDEEKTAAKTSTVKIRDIDTEAKNCTTAFNPKLNYQTNLNETAKKFPRGSHAGNALHRIFENTKFKQFGEENSTFEQALANPKTINLIEEEFKRESLPIWNHREAWLDIATHYTWNTLNARLPEIAGSTTTSETFALTDIPENDHMPEVQFNQDASEETDENQAISETSASDILRRFCKGFIDLLFVRTVNSQKYYSILDWKSDMLENNVYTPEALKEKVDNDYSIQRVLYSYCLIQWLKQFYGKGTTENLSEAEIFEKHFGGIYYAFIRGTEGGTPKGIYAQTWNSFGELEKAYQKVKDLMSKPSIVKEEK</sequence>
<dbReference type="KEGG" id="fsu:Fisuc_1182"/>
<evidence type="ECO:0000256" key="8">
    <source>
        <dbReference type="ARBA" id="ARBA00022840"/>
    </source>
</evidence>
<dbReference type="KEGG" id="fsc:FSU_1644"/>
<name>C9RQA8_FIBSS</name>
<evidence type="ECO:0000256" key="6">
    <source>
        <dbReference type="ARBA" id="ARBA00022806"/>
    </source>
</evidence>
<dbReference type="SUPFAM" id="SSF52980">
    <property type="entry name" value="Restriction endonuclease-like"/>
    <property type="match status" value="1"/>
</dbReference>
<reference evidence="22" key="2">
    <citation type="submission" date="2010-08" db="EMBL/GenBank/DDBJ databases">
        <title>Complete sequence of Fibrobacter succinogenes subsp. succinogenes S85.</title>
        <authorList>
            <person name="Durkin A.S."/>
            <person name="Nelson K.E."/>
            <person name="Morrison M."/>
            <person name="Forsberg C.W."/>
            <person name="Wilson D.B."/>
            <person name="Russell J.B."/>
            <person name="Cann I.K.O."/>
            <person name="Mackie R.I."/>
            <person name="White B.A."/>
        </authorList>
    </citation>
    <scope>NUCLEOTIDE SEQUENCE [LARGE SCALE GENOMIC DNA]</scope>
    <source>
        <strain evidence="22">ATCC 19169 / S85</strain>
    </source>
</reference>
<dbReference type="InterPro" id="IPR027417">
    <property type="entry name" value="P-loop_NTPase"/>
</dbReference>
<dbReference type="GO" id="GO:0000725">
    <property type="term" value="P:recombinational repair"/>
    <property type="evidence" value="ECO:0007669"/>
    <property type="project" value="TreeGrafter"/>
</dbReference>
<evidence type="ECO:0000313" key="22">
    <source>
        <dbReference type="Proteomes" id="UP000000517"/>
    </source>
</evidence>
<keyword evidence="1" id="KW-0540">Nuclease</keyword>
<dbReference type="Pfam" id="PF00580">
    <property type="entry name" value="UvrD-helicase"/>
    <property type="match status" value="1"/>
</dbReference>
<evidence type="ECO:0000256" key="17">
    <source>
        <dbReference type="SAM" id="MobiDB-lite"/>
    </source>
</evidence>
<evidence type="ECO:0000313" key="21">
    <source>
        <dbReference type="EMBL" id="ADL25288.1"/>
    </source>
</evidence>
<keyword evidence="10" id="KW-0238">DNA-binding</keyword>
<dbReference type="InterPro" id="IPR004586">
    <property type="entry name" value="RecB"/>
</dbReference>
<evidence type="ECO:0000256" key="2">
    <source>
        <dbReference type="ARBA" id="ARBA00022723"/>
    </source>
</evidence>
<dbReference type="CDD" id="cd22352">
    <property type="entry name" value="RecB_C-like"/>
    <property type="match status" value="1"/>
</dbReference>
<keyword evidence="6 16" id="KW-0347">Helicase</keyword>
<organism evidence="21 22">
    <name type="scientific">Fibrobacter succinogenes (strain ATCC 19169 / S85)</name>
    <dbReference type="NCBI Taxonomy" id="59374"/>
    <lineage>
        <taxon>Bacteria</taxon>
        <taxon>Pseudomonadati</taxon>
        <taxon>Fibrobacterota</taxon>
        <taxon>Fibrobacteria</taxon>
        <taxon>Fibrobacterales</taxon>
        <taxon>Fibrobacteraceae</taxon>
        <taxon>Fibrobacter</taxon>
    </lineage>
</organism>
<dbReference type="PANTHER" id="PTHR11070">
    <property type="entry name" value="UVRD / RECB / PCRA DNA HELICASE FAMILY MEMBER"/>
    <property type="match status" value="1"/>
</dbReference>
<dbReference type="InterPro" id="IPR011604">
    <property type="entry name" value="PDDEXK-like_dom_sf"/>
</dbReference>
<keyword evidence="2" id="KW-0479">Metal-binding</keyword>
<evidence type="ECO:0000256" key="11">
    <source>
        <dbReference type="ARBA" id="ARBA00023204"/>
    </source>
</evidence>
<evidence type="ECO:0000256" key="3">
    <source>
        <dbReference type="ARBA" id="ARBA00022741"/>
    </source>
</evidence>
<dbReference type="PATRIC" id="fig|59374.8.peg.1585"/>
<dbReference type="EC" id="5.6.2.4" evidence="14"/>
<dbReference type="HOGENOM" id="CLU_001114_6_1_0"/>
<dbReference type="GO" id="GO:0009338">
    <property type="term" value="C:exodeoxyribonuclease V complex"/>
    <property type="evidence" value="ECO:0007669"/>
    <property type="project" value="TreeGrafter"/>
</dbReference>
<dbReference type="EMBL" id="CP001792">
    <property type="protein sequence ID" value="ACX74785.1"/>
    <property type="molecule type" value="Genomic_DNA"/>
</dbReference>